<gene>
    <name evidence="8" type="ORF">C4532_10245</name>
</gene>
<dbReference type="SMART" id="SM00382">
    <property type="entry name" value="AAA"/>
    <property type="match status" value="1"/>
</dbReference>
<evidence type="ECO:0000256" key="1">
    <source>
        <dbReference type="ARBA" id="ARBA00022448"/>
    </source>
</evidence>
<keyword evidence="1" id="KW-0813">Transport</keyword>
<dbReference type="InterPro" id="IPR017871">
    <property type="entry name" value="ABC_transporter-like_CS"/>
</dbReference>
<name>A0A419EYB9_9BACT</name>
<keyword evidence="5" id="KW-1278">Translocase</keyword>
<dbReference type="InterPro" id="IPR015855">
    <property type="entry name" value="ABC_transpr_MalK-like"/>
</dbReference>
<dbReference type="AlphaFoldDB" id="A0A419EYB9"/>
<dbReference type="GO" id="GO:0008643">
    <property type="term" value="P:carbohydrate transport"/>
    <property type="evidence" value="ECO:0007669"/>
    <property type="project" value="InterPro"/>
</dbReference>
<keyword evidence="6" id="KW-0472">Membrane</keyword>
<evidence type="ECO:0000256" key="2">
    <source>
        <dbReference type="ARBA" id="ARBA00022475"/>
    </source>
</evidence>
<organism evidence="8 9">
    <name type="scientific">Candidatus Abyssobacteria bacterium SURF_17</name>
    <dbReference type="NCBI Taxonomy" id="2093361"/>
    <lineage>
        <taxon>Bacteria</taxon>
        <taxon>Pseudomonadati</taxon>
        <taxon>Candidatus Hydrogenedentota</taxon>
        <taxon>Candidatus Abyssobacteria</taxon>
    </lineage>
</organism>
<dbReference type="InterPro" id="IPR008995">
    <property type="entry name" value="Mo/tungstate-bd_C_term_dom"/>
</dbReference>
<keyword evidence="2" id="KW-1003">Cell membrane</keyword>
<evidence type="ECO:0000256" key="3">
    <source>
        <dbReference type="ARBA" id="ARBA00022741"/>
    </source>
</evidence>
<evidence type="ECO:0000259" key="7">
    <source>
        <dbReference type="PROSITE" id="PS50893"/>
    </source>
</evidence>
<evidence type="ECO:0000313" key="9">
    <source>
        <dbReference type="Proteomes" id="UP000285961"/>
    </source>
</evidence>
<dbReference type="CDD" id="cd03301">
    <property type="entry name" value="ABC_MalK_N"/>
    <property type="match status" value="1"/>
</dbReference>
<feature type="domain" description="ABC transporter" evidence="7">
    <location>
        <begin position="4"/>
        <end position="235"/>
    </location>
</feature>
<dbReference type="Proteomes" id="UP000285961">
    <property type="component" value="Unassembled WGS sequence"/>
</dbReference>
<dbReference type="InterPro" id="IPR027417">
    <property type="entry name" value="P-loop_NTPase"/>
</dbReference>
<protein>
    <submittedName>
        <fullName evidence="8">ABC transporter ATP-binding protein</fullName>
    </submittedName>
</protein>
<dbReference type="InterPro" id="IPR003593">
    <property type="entry name" value="AAA+_ATPase"/>
</dbReference>
<dbReference type="SUPFAM" id="SSF52540">
    <property type="entry name" value="P-loop containing nucleoside triphosphate hydrolases"/>
    <property type="match status" value="1"/>
</dbReference>
<dbReference type="Gene3D" id="3.40.50.300">
    <property type="entry name" value="P-loop containing nucleotide triphosphate hydrolases"/>
    <property type="match status" value="1"/>
</dbReference>
<dbReference type="GO" id="GO:0016887">
    <property type="term" value="F:ATP hydrolysis activity"/>
    <property type="evidence" value="ECO:0007669"/>
    <property type="project" value="InterPro"/>
</dbReference>
<dbReference type="InterPro" id="IPR012340">
    <property type="entry name" value="NA-bd_OB-fold"/>
</dbReference>
<dbReference type="PANTHER" id="PTHR43875">
    <property type="entry name" value="MALTODEXTRIN IMPORT ATP-BINDING PROTEIN MSMX"/>
    <property type="match status" value="1"/>
</dbReference>
<dbReference type="GO" id="GO:0140359">
    <property type="term" value="F:ABC-type transporter activity"/>
    <property type="evidence" value="ECO:0007669"/>
    <property type="project" value="InterPro"/>
</dbReference>
<accession>A0A419EYB9</accession>
<keyword evidence="4 8" id="KW-0067">ATP-binding</keyword>
<dbReference type="Pfam" id="PF00005">
    <property type="entry name" value="ABC_tran"/>
    <property type="match status" value="1"/>
</dbReference>
<dbReference type="InterPro" id="IPR040582">
    <property type="entry name" value="OB_MalK-like"/>
</dbReference>
<dbReference type="PANTHER" id="PTHR43875:SF15">
    <property type="entry name" value="TREHALOSE IMPORT ATP-BINDING PROTEIN SUGC"/>
    <property type="match status" value="1"/>
</dbReference>
<comment type="caution">
    <text evidence="8">The sequence shown here is derived from an EMBL/GenBank/DDBJ whole genome shotgun (WGS) entry which is preliminary data.</text>
</comment>
<evidence type="ECO:0000256" key="5">
    <source>
        <dbReference type="ARBA" id="ARBA00022967"/>
    </source>
</evidence>
<dbReference type="Gene3D" id="2.40.50.140">
    <property type="entry name" value="Nucleic acid-binding proteins"/>
    <property type="match status" value="1"/>
</dbReference>
<dbReference type="Pfam" id="PF17912">
    <property type="entry name" value="OB_MalK"/>
    <property type="match status" value="1"/>
</dbReference>
<proteinExistence type="predicted"/>
<dbReference type="EMBL" id="QZKI01000077">
    <property type="protein sequence ID" value="RJP69905.1"/>
    <property type="molecule type" value="Genomic_DNA"/>
</dbReference>
<evidence type="ECO:0000256" key="4">
    <source>
        <dbReference type="ARBA" id="ARBA00022840"/>
    </source>
</evidence>
<dbReference type="Gene3D" id="2.40.50.100">
    <property type="match status" value="1"/>
</dbReference>
<dbReference type="GO" id="GO:0055052">
    <property type="term" value="C:ATP-binding cassette (ABC) transporter complex, substrate-binding subunit-containing"/>
    <property type="evidence" value="ECO:0007669"/>
    <property type="project" value="TreeGrafter"/>
</dbReference>
<dbReference type="GO" id="GO:0005524">
    <property type="term" value="F:ATP binding"/>
    <property type="evidence" value="ECO:0007669"/>
    <property type="project" value="UniProtKB-KW"/>
</dbReference>
<evidence type="ECO:0000313" key="8">
    <source>
        <dbReference type="EMBL" id="RJP69905.1"/>
    </source>
</evidence>
<dbReference type="PROSITE" id="PS50893">
    <property type="entry name" value="ABC_TRANSPORTER_2"/>
    <property type="match status" value="1"/>
</dbReference>
<keyword evidence="3" id="KW-0547">Nucleotide-binding</keyword>
<reference evidence="8 9" key="1">
    <citation type="journal article" date="2017" name="ISME J.">
        <title>Energy and carbon metabolisms in a deep terrestrial subsurface fluid microbial community.</title>
        <authorList>
            <person name="Momper L."/>
            <person name="Jungbluth S.P."/>
            <person name="Lee M.D."/>
            <person name="Amend J.P."/>
        </authorList>
    </citation>
    <scope>NUCLEOTIDE SEQUENCE [LARGE SCALE GENOMIC DNA]</scope>
    <source>
        <strain evidence="8">SURF_17</strain>
    </source>
</reference>
<dbReference type="InterPro" id="IPR047641">
    <property type="entry name" value="ABC_transpr_MalK/UgpC-like"/>
</dbReference>
<dbReference type="FunFam" id="3.40.50.300:FF:000042">
    <property type="entry name" value="Maltose/maltodextrin ABC transporter, ATP-binding protein"/>
    <property type="match status" value="1"/>
</dbReference>
<evidence type="ECO:0000256" key="6">
    <source>
        <dbReference type="ARBA" id="ARBA00023136"/>
    </source>
</evidence>
<dbReference type="PROSITE" id="PS00211">
    <property type="entry name" value="ABC_TRANSPORTER_1"/>
    <property type="match status" value="1"/>
</dbReference>
<dbReference type="InterPro" id="IPR003439">
    <property type="entry name" value="ABC_transporter-like_ATP-bd"/>
</dbReference>
<dbReference type="SUPFAM" id="SSF50331">
    <property type="entry name" value="MOP-like"/>
    <property type="match status" value="1"/>
</dbReference>
<sequence>MASVRIENVSKSFGPQKPVLRDISLEIPDGTYFTLLGPSGCGKTTLLRIIAGLERPDTGSIVIGGKDVTRVPPAKRDISMVFQSYALYPHMTVFKNIATPLRLRSMREDEVARRVRDTAALLKITDLLDKRPKVLSGGERQRVALARALVREPKVFLMDEPLSNLDALLREQTRTELKILFSRVGATVIHVTHDQVEAMALSDFIAVLHDGRIQQAGPPSDIYESPSNEFVAGFVGSPRMNFLPVRVVSGSLVFSSGRSIPIPGRFTQDLTSLPNAALLGFRPEDAEFDGGGIPFSGEVLAVETLGAQSVLLMRTPEGEAKIIAPSGATKRSETVSFSVPEKKVRLFSRPGGESWMVSARNGKIGGLLNGNALP</sequence>